<dbReference type="InterPro" id="IPR011993">
    <property type="entry name" value="PH-like_dom_sf"/>
</dbReference>
<dbReference type="SUPFAM" id="SSF55781">
    <property type="entry name" value="GAF domain-like"/>
    <property type="match status" value="1"/>
</dbReference>
<evidence type="ECO:0000256" key="4">
    <source>
        <dbReference type="PROSITE-ProRule" id="PRU00091"/>
    </source>
</evidence>
<evidence type="ECO:0000256" key="1">
    <source>
        <dbReference type="ARBA" id="ARBA00022723"/>
    </source>
</evidence>
<dbReference type="Gene3D" id="1.10.10.10">
    <property type="entry name" value="Winged helix-like DNA-binding domain superfamily/Winged helix DNA-binding domain"/>
    <property type="match status" value="1"/>
</dbReference>
<keyword evidence="10" id="KW-1185">Reference proteome</keyword>
<dbReference type="InterPro" id="IPR017455">
    <property type="entry name" value="Znf_FYVE-rel"/>
</dbReference>
<dbReference type="InterPro" id="IPR036390">
    <property type="entry name" value="WH_DNA-bd_sf"/>
</dbReference>
<dbReference type="InterPro" id="IPR036388">
    <property type="entry name" value="WH-like_DNA-bd_sf"/>
</dbReference>
<gene>
    <name evidence="9" type="ORF">BN9_063450</name>
</gene>
<dbReference type="SUPFAM" id="SSF46785">
    <property type="entry name" value="Winged helix' DNA-binding domain"/>
    <property type="match status" value="1"/>
</dbReference>
<dbReference type="InterPro" id="IPR000306">
    <property type="entry name" value="Znf_FYVE"/>
</dbReference>
<evidence type="ECO:0000256" key="3">
    <source>
        <dbReference type="ARBA" id="ARBA00022833"/>
    </source>
</evidence>
<evidence type="ECO:0000259" key="8">
    <source>
        <dbReference type="PROSITE" id="PS50186"/>
    </source>
</evidence>
<feature type="region of interest" description="Disordered" evidence="6">
    <location>
        <begin position="716"/>
        <end position="754"/>
    </location>
</feature>
<protein>
    <recommendedName>
        <fullName evidence="11">FYVE-type domain-containing protein</fullName>
    </recommendedName>
</protein>
<accession>A0A024GG23</accession>
<feature type="region of interest" description="Disordered" evidence="6">
    <location>
        <begin position="272"/>
        <end position="304"/>
    </location>
</feature>
<evidence type="ECO:0000256" key="2">
    <source>
        <dbReference type="ARBA" id="ARBA00022771"/>
    </source>
</evidence>
<evidence type="ECO:0008006" key="11">
    <source>
        <dbReference type="Google" id="ProtNLM"/>
    </source>
</evidence>
<keyword evidence="5" id="KW-0175">Coiled coil</keyword>
<feature type="compositionally biased region" description="Polar residues" evidence="6">
    <location>
        <begin position="716"/>
        <end position="751"/>
    </location>
</feature>
<comment type="caution">
    <text evidence="9">The sequence shown here is derived from an EMBL/GenBank/DDBJ whole genome shotgun (WGS) entry which is preliminary data.</text>
</comment>
<evidence type="ECO:0000256" key="6">
    <source>
        <dbReference type="SAM" id="MobiDB-lite"/>
    </source>
</evidence>
<dbReference type="CDD" id="cd04371">
    <property type="entry name" value="DEP"/>
    <property type="match status" value="1"/>
</dbReference>
<feature type="domain" description="DEP" evidence="8">
    <location>
        <begin position="167"/>
        <end position="241"/>
    </location>
</feature>
<dbReference type="Pfam" id="PF00610">
    <property type="entry name" value="DEP"/>
    <property type="match status" value="1"/>
</dbReference>
<feature type="coiled-coil region" evidence="5">
    <location>
        <begin position="793"/>
        <end position="820"/>
    </location>
</feature>
<evidence type="ECO:0000259" key="7">
    <source>
        <dbReference type="PROSITE" id="PS50178"/>
    </source>
</evidence>
<organism evidence="9 10">
    <name type="scientific">Albugo candida</name>
    <dbReference type="NCBI Taxonomy" id="65357"/>
    <lineage>
        <taxon>Eukaryota</taxon>
        <taxon>Sar</taxon>
        <taxon>Stramenopiles</taxon>
        <taxon>Oomycota</taxon>
        <taxon>Peronosporomycetes</taxon>
        <taxon>Albuginales</taxon>
        <taxon>Albuginaceae</taxon>
        <taxon>Albugo</taxon>
    </lineage>
</organism>
<dbReference type="SMART" id="SM00049">
    <property type="entry name" value="DEP"/>
    <property type="match status" value="1"/>
</dbReference>
<dbReference type="CDD" id="cd00065">
    <property type="entry name" value="FYVE_like_SF"/>
    <property type="match status" value="1"/>
</dbReference>
<dbReference type="SUPFAM" id="SSF50729">
    <property type="entry name" value="PH domain-like"/>
    <property type="match status" value="1"/>
</dbReference>
<evidence type="ECO:0000313" key="9">
    <source>
        <dbReference type="EMBL" id="CCI45448.1"/>
    </source>
</evidence>
<dbReference type="PROSITE" id="PS50178">
    <property type="entry name" value="ZF_FYVE"/>
    <property type="match status" value="1"/>
</dbReference>
<evidence type="ECO:0000313" key="10">
    <source>
        <dbReference type="Proteomes" id="UP000053237"/>
    </source>
</evidence>
<dbReference type="Gene3D" id="2.30.29.30">
    <property type="entry name" value="Pleckstrin-homology domain (PH domain)/Phosphotyrosine-binding domain (PTB)"/>
    <property type="match status" value="1"/>
</dbReference>
<dbReference type="OrthoDB" id="10018316at2759"/>
<dbReference type="Gene3D" id="3.30.40.10">
    <property type="entry name" value="Zinc/RING finger domain, C3HC4 (zinc finger)"/>
    <property type="match status" value="1"/>
</dbReference>
<dbReference type="InParanoid" id="A0A024GG23"/>
<dbReference type="InterPro" id="IPR013083">
    <property type="entry name" value="Znf_RING/FYVE/PHD"/>
</dbReference>
<keyword evidence="2 4" id="KW-0863">Zinc-finger</keyword>
<dbReference type="GO" id="GO:0035556">
    <property type="term" value="P:intracellular signal transduction"/>
    <property type="evidence" value="ECO:0007669"/>
    <property type="project" value="InterPro"/>
</dbReference>
<sequence>MTKEKENASYLCTTEEKSSQQVPISIIKTSVPSYSKHLQNCSGIMEVKFKTGTFSIWNAYHVRLQGRWLSIYKRENDISRVGGIELGRGIYLHDHNDEHFEHKNPRQIGLICNGGILSKLELRLRLKSGKEREMWIQALDNNIKLLTMYGSDPHYGLTDIEDVLFRIKKNLSVEALQITMHLFIYCATGKDIVQFLITEGLTKDRQQAVALGKRLVYMNYFHHITWRMDFVDTLELYTITDCRGSHNHTTEHFQKYMDTKRFWKYFDSSTSSVTASSDGQDRNVGSSSRSSLSAEKIDKDNNVSRNRSVSGIGFANPRLDYNPFSMRSHGIEDSSSTLHKDNASLLDHDAFRKAKKCSTCGKSFNPLRRKYLCRKCSSIICGHCGVVKKLNGLSDNTTARLCVACMLGTLDDGEEFSMQIEEYSVVFDRVDEDELAHSPKHNLTHLSNEIVEDEHQNEMTMSPNISYKLTNCLMCKDTRCTPVQQASTVPYPCYNQGVGKHGTTSFLSAGECKNEMERLKSAELLAHALTEGSIAKYLDQMVMMAKIGTHSSMAMFGLLCADDYIVCSKQGSFKATKIDRKVAFAAHTCCSRKPLVCADLSHDCRFAGNPWRLNHSSPLFYAGIPIRLTNGHIIGALEVFDSRTRCGCVQVINQLQSVVRGVKKKLDEVLLQAQEKSAGHEFLEISSRSYNSEGDMTQSVLSTAIDPVSVVIPTSNNQVDDVDSQGQHHTTSKNVAEELPQQTTSTECTRTNPPPFAQICQSDIETKLLELLHQTTDTQEQLRNQQGNMVLALNTHTNQINELAKQLQRMESTLAEKLNTGKVSE</sequence>
<dbReference type="PANTHER" id="PTHR43102">
    <property type="entry name" value="SLR1143 PROTEIN"/>
    <property type="match status" value="1"/>
</dbReference>
<name>A0A024GG23_9STRA</name>
<dbReference type="SUPFAM" id="SSF57903">
    <property type="entry name" value="FYVE/PHD zinc finger"/>
    <property type="match status" value="1"/>
</dbReference>
<dbReference type="PANTHER" id="PTHR43102:SF2">
    <property type="entry name" value="GAF DOMAIN-CONTAINING PROTEIN"/>
    <property type="match status" value="1"/>
</dbReference>
<dbReference type="PROSITE" id="PS50186">
    <property type="entry name" value="DEP"/>
    <property type="match status" value="1"/>
</dbReference>
<dbReference type="GO" id="GO:0008270">
    <property type="term" value="F:zinc ion binding"/>
    <property type="evidence" value="ECO:0007669"/>
    <property type="project" value="UniProtKB-KW"/>
</dbReference>
<reference evidence="9 10" key="1">
    <citation type="submission" date="2012-05" db="EMBL/GenBank/DDBJ databases">
        <title>Recombination and specialization in a pathogen metapopulation.</title>
        <authorList>
            <person name="Gardiner A."/>
            <person name="Kemen E."/>
            <person name="Schultz-Larsen T."/>
            <person name="MacLean D."/>
            <person name="Van Oosterhout C."/>
            <person name="Jones J.D.G."/>
        </authorList>
    </citation>
    <scope>NUCLEOTIDE SEQUENCE [LARGE SCALE GENOMIC DNA]</scope>
    <source>
        <strain evidence="9 10">Ac Nc2</strain>
    </source>
</reference>
<dbReference type="InterPro" id="IPR011011">
    <property type="entry name" value="Znf_FYVE_PHD"/>
</dbReference>
<dbReference type="Proteomes" id="UP000053237">
    <property type="component" value="Unassembled WGS sequence"/>
</dbReference>
<dbReference type="EMBL" id="CAIX01000098">
    <property type="protein sequence ID" value="CCI45448.1"/>
    <property type="molecule type" value="Genomic_DNA"/>
</dbReference>
<keyword evidence="3" id="KW-0862">Zinc</keyword>
<dbReference type="AlphaFoldDB" id="A0A024GG23"/>
<keyword evidence="1" id="KW-0479">Metal-binding</keyword>
<dbReference type="InterPro" id="IPR000591">
    <property type="entry name" value="DEP_dom"/>
</dbReference>
<dbReference type="Pfam" id="PF01363">
    <property type="entry name" value="FYVE"/>
    <property type="match status" value="1"/>
</dbReference>
<dbReference type="SMART" id="SM00064">
    <property type="entry name" value="FYVE"/>
    <property type="match status" value="1"/>
</dbReference>
<evidence type="ECO:0000256" key="5">
    <source>
        <dbReference type="SAM" id="Coils"/>
    </source>
</evidence>
<proteinExistence type="predicted"/>
<feature type="domain" description="FYVE-type" evidence="7">
    <location>
        <begin position="351"/>
        <end position="406"/>
    </location>
</feature>